<dbReference type="EMBL" id="CM007647">
    <property type="protein sequence ID" value="ONM07015.1"/>
    <property type="molecule type" value="Genomic_DNA"/>
</dbReference>
<evidence type="ECO:0000256" key="5">
    <source>
        <dbReference type="ARBA" id="ARBA00046432"/>
    </source>
</evidence>
<evidence type="ECO:0000256" key="1">
    <source>
        <dbReference type="ARBA" id="ARBA00004514"/>
    </source>
</evidence>
<reference evidence="7" key="1">
    <citation type="submission" date="2015-12" db="EMBL/GenBank/DDBJ databases">
        <title>Update maize B73 reference genome by single molecule sequencing technologies.</title>
        <authorList>
            <consortium name="Maize Genome Sequencing Project"/>
            <person name="Ware D."/>
        </authorList>
    </citation>
    <scope>NUCLEOTIDE SEQUENCE [LARGE SCALE GENOMIC DNA]</scope>
    <source>
        <tissue evidence="7">Seedling</tissue>
    </source>
</reference>
<keyword evidence="3" id="KW-0396">Initiation factor</keyword>
<evidence type="ECO:0000313" key="7">
    <source>
        <dbReference type="EMBL" id="ONM07015.1"/>
    </source>
</evidence>
<evidence type="ECO:0000256" key="3">
    <source>
        <dbReference type="ARBA" id="ARBA00022540"/>
    </source>
</evidence>
<comment type="subunit">
    <text evidence="5">Component of the translation initiation factor 2B (eIF2B) complex which is a heterodecamer of two sets of five different subunits: alpha, beta, gamma, delta and epsilon. Subunits alpha, beta and delta comprise a regulatory subcomplex and subunits epsilon and gamma comprise a catalytic subcomplex. Within the complex, the hexameric regulatory complex resides at the center, with the two heterodimeric catalytic subcomplexes bound on opposite sides.</text>
</comment>
<organism evidence="7">
    <name type="scientific">Zea mays</name>
    <name type="common">Maize</name>
    <dbReference type="NCBI Taxonomy" id="4577"/>
    <lineage>
        <taxon>Eukaryota</taxon>
        <taxon>Viridiplantae</taxon>
        <taxon>Streptophyta</taxon>
        <taxon>Embryophyta</taxon>
        <taxon>Tracheophyta</taxon>
        <taxon>Spermatophyta</taxon>
        <taxon>Magnoliopsida</taxon>
        <taxon>Liliopsida</taxon>
        <taxon>Poales</taxon>
        <taxon>Poaceae</taxon>
        <taxon>PACMAD clade</taxon>
        <taxon>Panicoideae</taxon>
        <taxon>Andropogonodae</taxon>
        <taxon>Andropogoneae</taxon>
        <taxon>Tripsacinae</taxon>
        <taxon>Zea</taxon>
    </lineage>
</organism>
<keyword evidence="7" id="KW-0808">Transferase</keyword>
<feature type="compositionally biased region" description="Basic and acidic residues" evidence="6">
    <location>
        <begin position="151"/>
        <end position="181"/>
    </location>
</feature>
<dbReference type="ExpressionAtlas" id="A0A1D6KX26">
    <property type="expression patterns" value="baseline and differential"/>
</dbReference>
<protein>
    <submittedName>
        <fullName evidence="7">NagB/RpiA/CoA transferase-like superfamily protein</fullName>
    </submittedName>
</protein>
<evidence type="ECO:0000256" key="4">
    <source>
        <dbReference type="ARBA" id="ARBA00022917"/>
    </source>
</evidence>
<dbReference type="AlphaFoldDB" id="A0A1D6KX26"/>
<comment type="subcellular location">
    <subcellularLocation>
        <location evidence="1">Cytoplasm</location>
        <location evidence="1">Cytosol</location>
    </subcellularLocation>
</comment>
<evidence type="ECO:0000256" key="6">
    <source>
        <dbReference type="SAM" id="MobiDB-lite"/>
    </source>
</evidence>
<dbReference type="EMBL" id="CM007647">
    <property type="protein sequence ID" value="ONM07014.1"/>
    <property type="molecule type" value="Genomic_DNA"/>
</dbReference>
<keyword evidence="2" id="KW-0963">Cytoplasm</keyword>
<dbReference type="PANTHER" id="PTHR10233">
    <property type="entry name" value="TRANSLATION INITIATION FACTOR EIF-2B"/>
    <property type="match status" value="1"/>
</dbReference>
<dbReference type="GO" id="GO:0016740">
    <property type="term" value="F:transferase activity"/>
    <property type="evidence" value="ECO:0007669"/>
    <property type="project" value="UniProtKB-KW"/>
</dbReference>
<feature type="compositionally biased region" description="Low complexity" evidence="6">
    <location>
        <begin position="28"/>
        <end position="46"/>
    </location>
</feature>
<dbReference type="GO" id="GO:0003743">
    <property type="term" value="F:translation initiation factor activity"/>
    <property type="evidence" value="ECO:0007669"/>
    <property type="project" value="UniProtKB-KW"/>
</dbReference>
<accession>A0A1D6KX26</accession>
<dbReference type="PANTHER" id="PTHR10233:SF14">
    <property type="entry name" value="TRANSLATION INITIATION FACTOR EIF-2B SUBUNIT DELTA"/>
    <property type="match status" value="1"/>
</dbReference>
<feature type="region of interest" description="Disordered" evidence="6">
    <location>
        <begin position="84"/>
        <end position="190"/>
    </location>
</feature>
<evidence type="ECO:0000256" key="2">
    <source>
        <dbReference type="ARBA" id="ARBA00022490"/>
    </source>
</evidence>
<feature type="region of interest" description="Disordered" evidence="6">
    <location>
        <begin position="26"/>
        <end position="47"/>
    </location>
</feature>
<gene>
    <name evidence="7" type="ORF">ZEAMMB73_Zm00001d033223</name>
</gene>
<proteinExistence type="predicted"/>
<sequence>MDFRRPPRSSSGGVEPKIRQVGFFTPDASAPSELLPPSAAVPAPSSQQRCLGLREATTCCRLCLCLSSVKKTSVGLAEIQNDGAPASIPQKQKTSKAERRAIQEAQRAAKAATKEADKSGKSAGAAISKQAKPVKTVQKKDVPQAASTVVSEKKATERPPERERKLDAPHPRMQFDDVHKVEKAKKRAVVNQSEARNRVELFRHLPQ</sequence>
<dbReference type="GO" id="GO:0005829">
    <property type="term" value="C:cytosol"/>
    <property type="evidence" value="ECO:0007669"/>
    <property type="project" value="UniProtKB-SubCell"/>
</dbReference>
<keyword evidence="4" id="KW-0648">Protein biosynthesis</keyword>
<name>A0A1D6KX26_MAIZE</name>